<name>K0RPV0_THAOC</name>
<feature type="chain" id="PRO_5003840480" description="RxLR effector protein" evidence="2">
    <location>
        <begin position="22"/>
        <end position="72"/>
    </location>
</feature>
<proteinExistence type="predicted"/>
<evidence type="ECO:0000313" key="3">
    <source>
        <dbReference type="EMBL" id="EJK55798.1"/>
    </source>
</evidence>
<feature type="signal peptide" evidence="2">
    <location>
        <begin position="1"/>
        <end position="21"/>
    </location>
</feature>
<keyword evidence="2" id="KW-0732">Signal</keyword>
<evidence type="ECO:0000313" key="4">
    <source>
        <dbReference type="Proteomes" id="UP000266841"/>
    </source>
</evidence>
<sequence>MKLQFLCVAAVALIQSAFVASHEVPSFRGVSLLDDAKDATAAAPVKPAETDAPDAPEKKDELADETEEEEQR</sequence>
<keyword evidence="4" id="KW-1185">Reference proteome</keyword>
<evidence type="ECO:0008006" key="5">
    <source>
        <dbReference type="Google" id="ProtNLM"/>
    </source>
</evidence>
<evidence type="ECO:0000256" key="1">
    <source>
        <dbReference type="SAM" id="MobiDB-lite"/>
    </source>
</evidence>
<dbReference type="Proteomes" id="UP000266841">
    <property type="component" value="Unassembled WGS sequence"/>
</dbReference>
<feature type="compositionally biased region" description="Acidic residues" evidence="1">
    <location>
        <begin position="62"/>
        <end position="72"/>
    </location>
</feature>
<comment type="caution">
    <text evidence="3">The sequence shown here is derived from an EMBL/GenBank/DDBJ whole genome shotgun (WGS) entry which is preliminary data.</text>
</comment>
<feature type="region of interest" description="Disordered" evidence="1">
    <location>
        <begin position="38"/>
        <end position="72"/>
    </location>
</feature>
<evidence type="ECO:0000256" key="2">
    <source>
        <dbReference type="SAM" id="SignalP"/>
    </source>
</evidence>
<dbReference type="AlphaFoldDB" id="K0RPV0"/>
<organism evidence="3 4">
    <name type="scientific">Thalassiosira oceanica</name>
    <name type="common">Marine diatom</name>
    <dbReference type="NCBI Taxonomy" id="159749"/>
    <lineage>
        <taxon>Eukaryota</taxon>
        <taxon>Sar</taxon>
        <taxon>Stramenopiles</taxon>
        <taxon>Ochrophyta</taxon>
        <taxon>Bacillariophyta</taxon>
        <taxon>Coscinodiscophyceae</taxon>
        <taxon>Thalassiosirophycidae</taxon>
        <taxon>Thalassiosirales</taxon>
        <taxon>Thalassiosiraceae</taxon>
        <taxon>Thalassiosira</taxon>
    </lineage>
</organism>
<accession>K0RPV0</accession>
<feature type="non-terminal residue" evidence="3">
    <location>
        <position position="72"/>
    </location>
</feature>
<reference evidence="3 4" key="1">
    <citation type="journal article" date="2012" name="Genome Biol.">
        <title>Genome and low-iron response of an oceanic diatom adapted to chronic iron limitation.</title>
        <authorList>
            <person name="Lommer M."/>
            <person name="Specht M."/>
            <person name="Roy A.S."/>
            <person name="Kraemer L."/>
            <person name="Andreson R."/>
            <person name="Gutowska M.A."/>
            <person name="Wolf J."/>
            <person name="Bergner S.V."/>
            <person name="Schilhabel M.B."/>
            <person name="Klostermeier U.C."/>
            <person name="Beiko R.G."/>
            <person name="Rosenstiel P."/>
            <person name="Hippler M."/>
            <person name="Laroche J."/>
        </authorList>
    </citation>
    <scope>NUCLEOTIDE SEQUENCE [LARGE SCALE GENOMIC DNA]</scope>
    <source>
        <strain evidence="3 4">CCMP1005</strain>
    </source>
</reference>
<protein>
    <recommendedName>
        <fullName evidence="5">RxLR effector protein</fullName>
    </recommendedName>
</protein>
<gene>
    <name evidence="3" type="ORF">THAOC_24429</name>
</gene>
<dbReference type="EMBL" id="AGNL01033193">
    <property type="protein sequence ID" value="EJK55798.1"/>
    <property type="molecule type" value="Genomic_DNA"/>
</dbReference>